<reference evidence="10 11" key="1">
    <citation type="journal article" date="2015" name="Genome Announc.">
        <title>Genomes of Geoalkalibacter ferrihydriticus Z-0531T and Geoalkalibacter subterraneus Red1T, Two Haloalkaliphilic Metal-Reducing Deltaproteobacteria.</title>
        <authorList>
            <person name="Badalamenti J.P."/>
            <person name="Krajmalnik-Brown R."/>
            <person name="Torres C.I."/>
            <person name="Bond D.R."/>
        </authorList>
    </citation>
    <scope>NUCLEOTIDE SEQUENCE [LARGE SCALE GENOMIC DNA]</scope>
    <source>
        <strain evidence="10 11">Red1</strain>
    </source>
</reference>
<dbReference type="InterPro" id="IPR004789">
    <property type="entry name" value="Acetalactate_synth_ssu"/>
</dbReference>
<dbReference type="GO" id="GO:1990610">
    <property type="term" value="F:acetolactate synthase regulator activity"/>
    <property type="evidence" value="ECO:0007669"/>
    <property type="project" value="UniProtKB-UniRule"/>
</dbReference>
<evidence type="ECO:0000313" key="10">
    <source>
        <dbReference type="EMBL" id="AJF06968.1"/>
    </source>
</evidence>
<evidence type="ECO:0000256" key="1">
    <source>
        <dbReference type="ARBA" id="ARBA00004974"/>
    </source>
</evidence>
<dbReference type="UniPathway" id="UPA00047">
    <property type="reaction ID" value="UER00055"/>
</dbReference>
<dbReference type="UniPathway" id="UPA00049">
    <property type="reaction ID" value="UER00059"/>
</dbReference>
<evidence type="ECO:0000256" key="5">
    <source>
        <dbReference type="ARBA" id="ARBA00022605"/>
    </source>
</evidence>
<keyword evidence="6 8" id="KW-0100">Branched-chain amino acid biosynthesis</keyword>
<evidence type="ECO:0000256" key="4">
    <source>
        <dbReference type="ARBA" id="ARBA00011744"/>
    </source>
</evidence>
<dbReference type="PROSITE" id="PS51671">
    <property type="entry name" value="ACT"/>
    <property type="match status" value="1"/>
</dbReference>
<name>A0A0B5FHX4_9BACT</name>
<dbReference type="GO" id="GO:0009097">
    <property type="term" value="P:isoleucine biosynthetic process"/>
    <property type="evidence" value="ECO:0007669"/>
    <property type="project" value="UniProtKB-UniRule"/>
</dbReference>
<dbReference type="CDD" id="cd04878">
    <property type="entry name" value="ACT_AHAS"/>
    <property type="match status" value="1"/>
</dbReference>
<dbReference type="Pfam" id="PF22629">
    <property type="entry name" value="ACT_AHAS_ss"/>
    <property type="match status" value="1"/>
</dbReference>
<dbReference type="AlphaFoldDB" id="A0A0B5FHX4"/>
<feature type="domain" description="ACT" evidence="9">
    <location>
        <begin position="4"/>
        <end position="78"/>
    </location>
</feature>
<dbReference type="EC" id="2.2.1.6" evidence="8"/>
<evidence type="ECO:0000313" key="11">
    <source>
        <dbReference type="Proteomes" id="UP000035036"/>
    </source>
</evidence>
<dbReference type="InterPro" id="IPR045865">
    <property type="entry name" value="ACT-like_dom_sf"/>
</dbReference>
<sequence length="164" mass="17930">MKHTISVLVENEFGVLSRVAGLFSGRGFNIESLSVAPTLDPSISRMTIVTSGDDQILEQITKQLNKLIDTIKVIDFTGHDFVEREMALVKVCAEEESRAEVLRIVDIFRAKVVDVTPKSYTVEVTGAPGKINAIVELLRPLGIKEIVRSGPVVIGRGPKGWKSS</sequence>
<evidence type="ECO:0000256" key="6">
    <source>
        <dbReference type="ARBA" id="ARBA00023304"/>
    </source>
</evidence>
<dbReference type="GO" id="GO:0009099">
    <property type="term" value="P:L-valine biosynthetic process"/>
    <property type="evidence" value="ECO:0007669"/>
    <property type="project" value="UniProtKB-UniRule"/>
</dbReference>
<comment type="pathway">
    <text evidence="1 8">Amino-acid biosynthesis; L-isoleucine biosynthesis; L-isoleucine from 2-oxobutanoate: step 1/4.</text>
</comment>
<dbReference type="InterPro" id="IPR027271">
    <property type="entry name" value="Acetolactate_synth/TF_NikR_C"/>
</dbReference>
<dbReference type="GO" id="GO:0005829">
    <property type="term" value="C:cytosol"/>
    <property type="evidence" value="ECO:0007669"/>
    <property type="project" value="TreeGrafter"/>
</dbReference>
<dbReference type="NCBIfam" id="TIGR00119">
    <property type="entry name" value="acolac_sm"/>
    <property type="match status" value="1"/>
</dbReference>
<evidence type="ECO:0000259" key="9">
    <source>
        <dbReference type="PROSITE" id="PS51671"/>
    </source>
</evidence>
<dbReference type="InterPro" id="IPR002912">
    <property type="entry name" value="ACT_dom"/>
</dbReference>
<dbReference type="InterPro" id="IPR039557">
    <property type="entry name" value="AHAS_ACT"/>
</dbReference>
<comment type="similarity">
    <text evidence="3 8">Belongs to the acetolactate synthase small subunit family.</text>
</comment>
<dbReference type="OrthoDB" id="9787365at2"/>
<proteinExistence type="inferred from homology"/>
<dbReference type="Proteomes" id="UP000035036">
    <property type="component" value="Chromosome"/>
</dbReference>
<dbReference type="Pfam" id="PF10369">
    <property type="entry name" value="ALS_ss_C"/>
    <property type="match status" value="1"/>
</dbReference>
<comment type="pathway">
    <text evidence="2 8">Amino-acid biosynthesis; L-valine biosynthesis; L-valine from pyruvate: step 1/4.</text>
</comment>
<dbReference type="STRING" id="483547.GSUB_10920"/>
<dbReference type="SUPFAM" id="SSF55021">
    <property type="entry name" value="ACT-like"/>
    <property type="match status" value="2"/>
</dbReference>
<dbReference type="FunFam" id="3.30.70.260:FF:000001">
    <property type="entry name" value="Acetolactate synthase, small subunit"/>
    <property type="match status" value="1"/>
</dbReference>
<dbReference type="NCBIfam" id="NF008864">
    <property type="entry name" value="PRK11895.1"/>
    <property type="match status" value="1"/>
</dbReference>
<dbReference type="FunFam" id="3.30.70.1150:FF:000001">
    <property type="entry name" value="Acetolactate synthase small subunit"/>
    <property type="match status" value="1"/>
</dbReference>
<keyword evidence="5 8" id="KW-0028">Amino-acid biosynthesis</keyword>
<keyword evidence="8" id="KW-0808">Transferase</keyword>
<evidence type="ECO:0000256" key="2">
    <source>
        <dbReference type="ARBA" id="ARBA00005025"/>
    </source>
</evidence>
<gene>
    <name evidence="10" type="ORF">GSUB_10920</name>
</gene>
<dbReference type="Gene3D" id="3.30.70.260">
    <property type="match status" value="1"/>
</dbReference>
<dbReference type="PANTHER" id="PTHR30239:SF0">
    <property type="entry name" value="ACETOLACTATE SYNTHASE SMALL SUBUNIT 1, CHLOROPLASTIC"/>
    <property type="match status" value="1"/>
</dbReference>
<dbReference type="EMBL" id="CP010311">
    <property type="protein sequence ID" value="AJF06968.1"/>
    <property type="molecule type" value="Genomic_DNA"/>
</dbReference>
<comment type="subunit">
    <text evidence="4 8">Dimer of large and small chains.</text>
</comment>
<dbReference type="InterPro" id="IPR019455">
    <property type="entry name" value="Acetolactate_synth_ssu_C"/>
</dbReference>
<dbReference type="RefSeq" id="WP_040200809.1">
    <property type="nucleotide sequence ID" value="NZ_CP010311.1"/>
</dbReference>
<evidence type="ECO:0000256" key="7">
    <source>
        <dbReference type="ARBA" id="ARBA00048670"/>
    </source>
</evidence>
<dbReference type="PANTHER" id="PTHR30239">
    <property type="entry name" value="ACETOLACTATE SYNTHASE SMALL SUBUNIT"/>
    <property type="match status" value="1"/>
</dbReference>
<evidence type="ECO:0000256" key="8">
    <source>
        <dbReference type="RuleBase" id="RU368092"/>
    </source>
</evidence>
<accession>A0A0B5FHX4</accession>
<protein>
    <recommendedName>
        <fullName evidence="8">Acetolactate synthase small subunit</fullName>
        <shortName evidence="8">AHAS</shortName>
        <shortName evidence="8">ALS</shortName>
        <ecNumber evidence="8">2.2.1.6</ecNumber>
    </recommendedName>
    <alternativeName>
        <fullName evidence="8">Acetohydroxy-acid synthase small subunit</fullName>
    </alternativeName>
</protein>
<dbReference type="GO" id="GO:0003984">
    <property type="term" value="F:acetolactate synthase activity"/>
    <property type="evidence" value="ECO:0007669"/>
    <property type="project" value="UniProtKB-UniRule"/>
</dbReference>
<dbReference type="HOGENOM" id="CLU_055003_1_3_7"/>
<organism evidence="10 11">
    <name type="scientific">Geoalkalibacter subterraneus</name>
    <dbReference type="NCBI Taxonomy" id="483547"/>
    <lineage>
        <taxon>Bacteria</taxon>
        <taxon>Pseudomonadati</taxon>
        <taxon>Thermodesulfobacteriota</taxon>
        <taxon>Desulfuromonadia</taxon>
        <taxon>Desulfuromonadales</taxon>
        <taxon>Geoalkalibacteraceae</taxon>
        <taxon>Geoalkalibacter</taxon>
    </lineage>
</organism>
<comment type="function">
    <text evidence="8">Catalyzes the conversion of 2 pyruvate molecules into acetolactate in the first common step of the biosynthetic pathway of the branched-amino acids such as leucine, isoleucine, and valine.</text>
</comment>
<comment type="catalytic activity">
    <reaction evidence="7 8">
        <text>2 pyruvate + H(+) = (2S)-2-acetolactate + CO2</text>
        <dbReference type="Rhea" id="RHEA:25249"/>
        <dbReference type="ChEBI" id="CHEBI:15361"/>
        <dbReference type="ChEBI" id="CHEBI:15378"/>
        <dbReference type="ChEBI" id="CHEBI:16526"/>
        <dbReference type="ChEBI" id="CHEBI:58476"/>
        <dbReference type="EC" id="2.2.1.6"/>
    </reaction>
</comment>
<keyword evidence="11" id="KW-1185">Reference proteome</keyword>
<dbReference type="Gene3D" id="3.30.70.1150">
    <property type="entry name" value="ACT-like. Chain A, domain 2"/>
    <property type="match status" value="1"/>
</dbReference>
<evidence type="ECO:0000256" key="3">
    <source>
        <dbReference type="ARBA" id="ARBA00006341"/>
    </source>
</evidence>
<dbReference type="InterPro" id="IPR054480">
    <property type="entry name" value="AHAS_small-like_ACT"/>
</dbReference>
<dbReference type="KEGG" id="gsb:GSUB_10920"/>